<dbReference type="RefSeq" id="YP_009594127.1">
    <property type="nucleotide sequence ID" value="NC_041872.1"/>
</dbReference>
<evidence type="ECO:0000313" key="2">
    <source>
        <dbReference type="Proteomes" id="UP000221857"/>
    </source>
</evidence>
<evidence type="ECO:0000313" key="1">
    <source>
        <dbReference type="EMBL" id="ALN97184.1"/>
    </source>
</evidence>
<name>A0A141HR73_9CAUD</name>
<keyword evidence="2" id="KW-1185">Reference proteome</keyword>
<sequence>MEELVNYTTAKLAQEKGFNIPTQDKYQFINWEYPEMGTILNQGERRFGGVSNWNHSCFQDKYRQYVSAPTQSQLQKWLREVHNINVYCFTCDENTWLNNIASHNPPVSGKYEEVLEIGLQEALKLIPYLL</sequence>
<proteinExistence type="predicted"/>
<accession>A0A141HR73</accession>
<organism evidence="1 2">
    <name type="scientific">Flavobacterium phage FpV4</name>
    <dbReference type="NCBI Taxonomy" id="1740108"/>
    <lineage>
        <taxon>Viruses</taxon>
        <taxon>Duplodnaviria</taxon>
        <taxon>Heunggongvirae</taxon>
        <taxon>Uroviricota</taxon>
        <taxon>Caudoviricetes</taxon>
        <taxon>Fipvunavirus</taxon>
        <taxon>Fipvunavirus Fpv4</taxon>
    </lineage>
</organism>
<dbReference type="KEGG" id="vg:40069644"/>
<reference evidence="1 2" key="1">
    <citation type="journal article" date="2016" name="PLoS ONE">
        <title>Comparative Genome Analysis Provides Insights into the Pathogenicity of Flavobacterium psychrophilum.</title>
        <authorList>
            <person name="Castillo D."/>
            <person name="Christiansen R.H."/>
            <person name="Dalsgaard I."/>
            <person name="Madsen L."/>
            <person name="Espejo R."/>
            <person name="Middelboe M."/>
        </authorList>
    </citation>
    <scope>NUCLEOTIDE SEQUENCE [LARGE SCALE GENOMIC DNA]</scope>
</reference>
<dbReference type="GeneID" id="40069644"/>
<protein>
    <submittedName>
        <fullName evidence="1">Uncharacterized protein</fullName>
    </submittedName>
</protein>
<dbReference type="EMBL" id="KT876724">
    <property type="protein sequence ID" value="ALN97184.1"/>
    <property type="molecule type" value="Genomic_DNA"/>
</dbReference>
<dbReference type="Proteomes" id="UP000221857">
    <property type="component" value="Segment"/>
</dbReference>